<gene>
    <name evidence="1" type="ordered locus">KPHS_41980</name>
</gene>
<dbReference type="PATRIC" id="fig|1125630.4.peg.4098"/>
<organism evidence="1 2">
    <name type="scientific">Klebsiella pneumoniae subsp. pneumoniae (strain HS11286)</name>
    <dbReference type="NCBI Taxonomy" id="1125630"/>
    <lineage>
        <taxon>Bacteria</taxon>
        <taxon>Pseudomonadati</taxon>
        <taxon>Pseudomonadota</taxon>
        <taxon>Gammaproteobacteria</taxon>
        <taxon>Enterobacterales</taxon>
        <taxon>Enterobacteriaceae</taxon>
        <taxon>Klebsiella/Raoultella group</taxon>
        <taxon>Klebsiella</taxon>
        <taxon>Klebsiella pneumoniae complex</taxon>
    </lineage>
</organism>
<dbReference type="RefSeq" id="WP_004149555.1">
    <property type="nucleotide sequence ID" value="NC_016845.1"/>
</dbReference>
<accession>A0A0H3GXH4</accession>
<dbReference type="HOGENOM" id="CLU_3311374_0_0_6"/>
<evidence type="ECO:0000313" key="1">
    <source>
        <dbReference type="EMBL" id="AEW62896.1"/>
    </source>
</evidence>
<sequence>MIRIKINSILTRGGKYVTKNVIPVIQDKIKGPRTKIKNLKIQ</sequence>
<keyword evidence="2" id="KW-1185">Reference proteome</keyword>
<dbReference type="GeneID" id="11849246"/>
<dbReference type="Proteomes" id="UP000007841">
    <property type="component" value="Chromosome"/>
</dbReference>
<name>A0A0H3GXH4_KLEPH</name>
<evidence type="ECO:0000313" key="2">
    <source>
        <dbReference type="Proteomes" id="UP000007841"/>
    </source>
</evidence>
<proteinExistence type="predicted"/>
<dbReference type="RefSeq" id="YP_005228498.1">
    <property type="nucleotide sequence ID" value="NC_016845.1"/>
</dbReference>
<reference evidence="1 2" key="1">
    <citation type="journal article" date="2012" name="J. Bacteriol.">
        <title>Complete genome sequence of Klebsiella pneumoniae subsp. pneumoniae HS11286, a multidrug-resistant strain isolated from human sputum.</title>
        <authorList>
            <person name="Liu P."/>
            <person name="Li P."/>
            <person name="Jiang X."/>
            <person name="Bi D."/>
            <person name="Xie Y."/>
            <person name="Tai C."/>
            <person name="Deng Z."/>
            <person name="Rajakumar K."/>
            <person name="Ou H.Y."/>
        </authorList>
    </citation>
    <scope>NUCLEOTIDE SEQUENCE [LARGE SCALE GENOMIC DNA]</scope>
    <source>
        <strain evidence="1 2">HS11286</strain>
    </source>
</reference>
<dbReference type="KEGG" id="kpm:KPHS_41980"/>
<dbReference type="STRING" id="1125630.KPHS_41980"/>
<protein>
    <submittedName>
        <fullName evidence="1">Uncharacterized protein</fullName>
    </submittedName>
</protein>
<dbReference type="AlphaFoldDB" id="A0A0H3GXH4"/>
<dbReference type="EMBL" id="CP003200">
    <property type="protein sequence ID" value="AEW62896.1"/>
    <property type="molecule type" value="Genomic_DNA"/>
</dbReference>